<organism evidence="9 10">
    <name type="scientific">Lederbergia lenta</name>
    <name type="common">Bacillus lentus</name>
    <dbReference type="NCBI Taxonomy" id="1467"/>
    <lineage>
        <taxon>Bacteria</taxon>
        <taxon>Bacillati</taxon>
        <taxon>Bacillota</taxon>
        <taxon>Bacilli</taxon>
        <taxon>Bacillales</taxon>
        <taxon>Bacillaceae</taxon>
        <taxon>Lederbergia</taxon>
    </lineage>
</organism>
<dbReference type="InterPro" id="IPR026022">
    <property type="entry name" value="PhoU_dom"/>
</dbReference>
<comment type="subcellular location">
    <subcellularLocation>
        <location evidence="1 7">Cytoplasm</location>
    </subcellularLocation>
</comment>
<comment type="similarity">
    <text evidence="2 7">Belongs to the PhoU family.</text>
</comment>
<reference evidence="9 10" key="1">
    <citation type="submission" date="2018-06" db="EMBL/GenBank/DDBJ databases">
        <authorList>
            <consortium name="Pathogen Informatics"/>
            <person name="Doyle S."/>
        </authorList>
    </citation>
    <scope>NUCLEOTIDE SEQUENCE [LARGE SCALE GENOMIC DNA]</scope>
    <source>
        <strain evidence="9 10">NCTC4824</strain>
    </source>
</reference>
<protein>
    <recommendedName>
        <fullName evidence="7">Phosphate-specific transport system accessory protein PhoU</fullName>
    </recommendedName>
</protein>
<name>A0A2X4ZN88_LEDLE</name>
<dbReference type="Pfam" id="PF01895">
    <property type="entry name" value="PhoU"/>
    <property type="match status" value="2"/>
</dbReference>
<dbReference type="PIRSF" id="PIRSF003107">
    <property type="entry name" value="PhoU"/>
    <property type="match status" value="1"/>
</dbReference>
<proteinExistence type="inferred from homology"/>
<keyword evidence="4 7" id="KW-0813">Transport</keyword>
<evidence type="ECO:0000313" key="10">
    <source>
        <dbReference type="Proteomes" id="UP000249134"/>
    </source>
</evidence>
<evidence type="ECO:0000259" key="8">
    <source>
        <dbReference type="Pfam" id="PF01895"/>
    </source>
</evidence>
<dbReference type="PANTHER" id="PTHR42930:SF3">
    <property type="entry name" value="PHOSPHATE-SPECIFIC TRANSPORT SYSTEM ACCESSORY PROTEIN PHOU"/>
    <property type="match status" value="1"/>
</dbReference>
<keyword evidence="6 7" id="KW-0592">Phosphate transport</keyword>
<feature type="domain" description="PhoU" evidence="8">
    <location>
        <begin position="19"/>
        <end position="105"/>
    </location>
</feature>
<dbReference type="InterPro" id="IPR028366">
    <property type="entry name" value="PhoU"/>
</dbReference>
<evidence type="ECO:0000256" key="6">
    <source>
        <dbReference type="ARBA" id="ARBA00022592"/>
    </source>
</evidence>
<evidence type="ECO:0000256" key="4">
    <source>
        <dbReference type="ARBA" id="ARBA00022448"/>
    </source>
</evidence>
<feature type="domain" description="PhoU" evidence="8">
    <location>
        <begin position="121"/>
        <end position="206"/>
    </location>
</feature>
<dbReference type="InterPro" id="IPR038078">
    <property type="entry name" value="PhoU-like_sf"/>
</dbReference>
<dbReference type="AlphaFoldDB" id="A0A2X4ZN88"/>
<evidence type="ECO:0000256" key="2">
    <source>
        <dbReference type="ARBA" id="ARBA00008107"/>
    </source>
</evidence>
<evidence type="ECO:0000256" key="3">
    <source>
        <dbReference type="ARBA" id="ARBA00011738"/>
    </source>
</evidence>
<dbReference type="Proteomes" id="UP000249134">
    <property type="component" value="Chromosome 1"/>
</dbReference>
<keyword evidence="10" id="KW-1185">Reference proteome</keyword>
<evidence type="ECO:0000313" key="9">
    <source>
        <dbReference type="EMBL" id="SQI61874.1"/>
    </source>
</evidence>
<dbReference type="FunFam" id="1.20.58.220:FF:000004">
    <property type="entry name" value="Phosphate-specific transport system accessory protein PhoU"/>
    <property type="match status" value="1"/>
</dbReference>
<dbReference type="STRING" id="1348624.GCA_001591545_02339"/>
<dbReference type="GO" id="GO:0045936">
    <property type="term" value="P:negative regulation of phosphate metabolic process"/>
    <property type="evidence" value="ECO:0007669"/>
    <property type="project" value="InterPro"/>
</dbReference>
<sequence>MAIRSQFDEQLSELHQQLLTMGMMVEEAVFKSVKSLSEKDEELAQAIVSGDKAINDAEVSIEKTCFSLLALQQPVGSDLRRIATTLKVATDLERMADHAVSIAETTITLKNETYAKPLIDIPKMGELVQKIVRDAITAYIQLDHKGAYTIAQQDDAIDDKYRKVFSELIEMMSKDQKLISQATHLLLVAQYLERIGDYATNICEWIVYMEAGQIVELNN</sequence>
<comment type="function">
    <text evidence="7">Plays a role in the regulation of phosphate uptake.</text>
</comment>
<dbReference type="Gene3D" id="1.20.58.220">
    <property type="entry name" value="Phosphate transport system protein phou homolog 2, domain 2"/>
    <property type="match status" value="1"/>
</dbReference>
<dbReference type="PANTHER" id="PTHR42930">
    <property type="entry name" value="PHOSPHATE-SPECIFIC TRANSPORT SYSTEM ACCESSORY PROTEIN PHOU"/>
    <property type="match status" value="1"/>
</dbReference>
<dbReference type="GO" id="GO:0030643">
    <property type="term" value="P:intracellular phosphate ion homeostasis"/>
    <property type="evidence" value="ECO:0007669"/>
    <property type="project" value="InterPro"/>
</dbReference>
<dbReference type="EMBL" id="LS483476">
    <property type="protein sequence ID" value="SQI61874.1"/>
    <property type="molecule type" value="Genomic_DNA"/>
</dbReference>
<dbReference type="GO" id="GO:0005737">
    <property type="term" value="C:cytoplasm"/>
    <property type="evidence" value="ECO:0007669"/>
    <property type="project" value="UniProtKB-SubCell"/>
</dbReference>
<dbReference type="GO" id="GO:0006817">
    <property type="term" value="P:phosphate ion transport"/>
    <property type="evidence" value="ECO:0007669"/>
    <property type="project" value="UniProtKB-KW"/>
</dbReference>
<dbReference type="NCBIfam" id="TIGR02135">
    <property type="entry name" value="phoU_full"/>
    <property type="match status" value="1"/>
</dbReference>
<evidence type="ECO:0000256" key="1">
    <source>
        <dbReference type="ARBA" id="ARBA00004496"/>
    </source>
</evidence>
<comment type="subunit">
    <text evidence="3 7">Homodimer.</text>
</comment>
<dbReference type="SUPFAM" id="SSF109755">
    <property type="entry name" value="PhoU-like"/>
    <property type="match status" value="1"/>
</dbReference>
<keyword evidence="5 7" id="KW-0963">Cytoplasm</keyword>
<dbReference type="RefSeq" id="WP_066141777.1">
    <property type="nucleotide sequence ID" value="NZ_CBCSGM010000003.1"/>
</dbReference>
<accession>A0A2X4ZN88</accession>
<gene>
    <name evidence="9" type="primary">phoU</name>
    <name evidence="9" type="ORF">NCTC4824_03440</name>
</gene>
<dbReference type="KEGG" id="blen:NCTC4824_03440"/>
<evidence type="ECO:0000256" key="5">
    <source>
        <dbReference type="ARBA" id="ARBA00022490"/>
    </source>
</evidence>
<evidence type="ECO:0000256" key="7">
    <source>
        <dbReference type="PIRNR" id="PIRNR003107"/>
    </source>
</evidence>